<dbReference type="Proteomes" id="UP000186777">
    <property type="component" value="Unassembled WGS sequence"/>
</dbReference>
<accession>A0A1Q6R6D4</accession>
<dbReference type="Gene3D" id="3.30.565.10">
    <property type="entry name" value="Histidine kinase-like ATPase, C-terminal domain"/>
    <property type="match status" value="1"/>
</dbReference>
<evidence type="ECO:0000256" key="6">
    <source>
        <dbReference type="ARBA" id="ARBA00022777"/>
    </source>
</evidence>
<dbReference type="PANTHER" id="PTHR43065:SF10">
    <property type="entry name" value="PEROXIDE STRESS-ACTIVATED HISTIDINE KINASE MAK3"/>
    <property type="match status" value="1"/>
</dbReference>
<dbReference type="EC" id="2.7.13.3" evidence="2"/>
<dbReference type="PROSITE" id="PS50109">
    <property type="entry name" value="HIS_KIN"/>
    <property type="match status" value="1"/>
</dbReference>
<evidence type="ECO:0000256" key="4">
    <source>
        <dbReference type="ARBA" id="ARBA00022679"/>
    </source>
</evidence>
<dbReference type="InterPro" id="IPR004358">
    <property type="entry name" value="Sig_transdc_His_kin-like_C"/>
</dbReference>
<keyword evidence="3" id="KW-0597">Phosphoprotein</keyword>
<dbReference type="GO" id="GO:0004673">
    <property type="term" value="F:protein histidine kinase activity"/>
    <property type="evidence" value="ECO:0007669"/>
    <property type="project" value="UniProtKB-EC"/>
</dbReference>
<organism evidence="10 11">
    <name type="scientific">Phascolarctobacterium succinatutens</name>
    <dbReference type="NCBI Taxonomy" id="626940"/>
    <lineage>
        <taxon>Bacteria</taxon>
        <taxon>Bacillati</taxon>
        <taxon>Bacillota</taxon>
        <taxon>Negativicutes</taxon>
        <taxon>Acidaminococcales</taxon>
        <taxon>Acidaminococcaceae</taxon>
        <taxon>Phascolarctobacterium</taxon>
    </lineage>
</organism>
<comment type="catalytic activity">
    <reaction evidence="1">
        <text>ATP + protein L-histidine = ADP + protein N-phospho-L-histidine.</text>
        <dbReference type="EC" id="2.7.13.3"/>
    </reaction>
</comment>
<keyword evidence="5" id="KW-0547">Nucleotide-binding</keyword>
<dbReference type="SUPFAM" id="SSF55874">
    <property type="entry name" value="ATPase domain of HSP90 chaperone/DNA topoisomerase II/histidine kinase"/>
    <property type="match status" value="1"/>
</dbReference>
<dbReference type="InterPro" id="IPR003594">
    <property type="entry name" value="HATPase_dom"/>
</dbReference>
<keyword evidence="6" id="KW-0418">Kinase</keyword>
<protein>
    <recommendedName>
        <fullName evidence="2">histidine kinase</fullName>
        <ecNumber evidence="2">2.7.13.3</ecNumber>
    </recommendedName>
</protein>
<evidence type="ECO:0000256" key="1">
    <source>
        <dbReference type="ARBA" id="ARBA00000085"/>
    </source>
</evidence>
<proteinExistence type="predicted"/>
<name>A0A1Q6R6D4_9FIRM</name>
<keyword evidence="7" id="KW-0067">ATP-binding</keyword>
<evidence type="ECO:0000256" key="8">
    <source>
        <dbReference type="ARBA" id="ARBA00023012"/>
    </source>
</evidence>
<dbReference type="Pfam" id="PF02518">
    <property type="entry name" value="HATPase_c"/>
    <property type="match status" value="1"/>
</dbReference>
<evidence type="ECO:0000256" key="7">
    <source>
        <dbReference type="ARBA" id="ARBA00022840"/>
    </source>
</evidence>
<sequence>MRELALHILDIAQNSVAAGARHIWLTISENEQGYFVFSVRDDGKGMDSEMLQRVRDPFVTSRTTRKVGMGIPFIDMVTQQCGGHLELQSAPGKGTELTAYFAADNIDRPPLGDIVSSVQVLLAGAPQLELEFAYNGVNGSLVFRTQEVREILGEACDFANPEIYAWLGAYLKEQLAQVQGKEV</sequence>
<keyword evidence="8" id="KW-0902">Two-component regulatory system</keyword>
<dbReference type="AlphaFoldDB" id="A0A1Q6R6D4"/>
<evidence type="ECO:0000259" key="9">
    <source>
        <dbReference type="PROSITE" id="PS50109"/>
    </source>
</evidence>
<evidence type="ECO:0000256" key="3">
    <source>
        <dbReference type="ARBA" id="ARBA00022553"/>
    </source>
</evidence>
<gene>
    <name evidence="10" type="ORF">BHW43_04765</name>
</gene>
<reference evidence="10 11" key="1">
    <citation type="journal article" date="2016" name="Nat. Biotechnol.">
        <title>Measurement of bacterial replication rates in microbial communities.</title>
        <authorList>
            <person name="Brown C.T."/>
            <person name="Olm M.R."/>
            <person name="Thomas B.C."/>
            <person name="Banfield J.F."/>
        </authorList>
    </citation>
    <scope>NUCLEOTIDE SEQUENCE [LARGE SCALE GENOMIC DNA]</scope>
    <source>
        <strain evidence="10">46_33</strain>
    </source>
</reference>
<dbReference type="InterPro" id="IPR036890">
    <property type="entry name" value="HATPase_C_sf"/>
</dbReference>
<feature type="domain" description="Histidine kinase" evidence="9">
    <location>
        <begin position="1"/>
        <end position="105"/>
    </location>
</feature>
<dbReference type="GO" id="GO:0000160">
    <property type="term" value="P:phosphorelay signal transduction system"/>
    <property type="evidence" value="ECO:0007669"/>
    <property type="project" value="UniProtKB-KW"/>
</dbReference>
<dbReference type="PRINTS" id="PR00344">
    <property type="entry name" value="BCTRLSENSOR"/>
</dbReference>
<dbReference type="STRING" id="626940.BHW43_04765"/>
<dbReference type="GO" id="GO:0005524">
    <property type="term" value="F:ATP binding"/>
    <property type="evidence" value="ECO:0007669"/>
    <property type="project" value="UniProtKB-KW"/>
</dbReference>
<dbReference type="InterPro" id="IPR005467">
    <property type="entry name" value="His_kinase_dom"/>
</dbReference>
<dbReference type="EMBL" id="MNTG01000026">
    <property type="protein sequence ID" value="OLA37938.1"/>
    <property type="molecule type" value="Genomic_DNA"/>
</dbReference>
<dbReference type="PANTHER" id="PTHR43065">
    <property type="entry name" value="SENSOR HISTIDINE KINASE"/>
    <property type="match status" value="1"/>
</dbReference>
<comment type="caution">
    <text evidence="10">The sequence shown here is derived from an EMBL/GenBank/DDBJ whole genome shotgun (WGS) entry which is preliminary data.</text>
</comment>
<evidence type="ECO:0000256" key="5">
    <source>
        <dbReference type="ARBA" id="ARBA00022741"/>
    </source>
</evidence>
<evidence type="ECO:0000313" key="11">
    <source>
        <dbReference type="Proteomes" id="UP000186777"/>
    </source>
</evidence>
<dbReference type="SMART" id="SM00387">
    <property type="entry name" value="HATPase_c"/>
    <property type="match status" value="1"/>
</dbReference>
<keyword evidence="4" id="KW-0808">Transferase</keyword>
<evidence type="ECO:0000256" key="2">
    <source>
        <dbReference type="ARBA" id="ARBA00012438"/>
    </source>
</evidence>
<evidence type="ECO:0000313" key="10">
    <source>
        <dbReference type="EMBL" id="OLA37938.1"/>
    </source>
</evidence>